<protein>
    <submittedName>
        <fullName evidence="1">Uncharacterized protein</fullName>
    </submittedName>
</protein>
<dbReference type="EMBL" id="BGPR01003601">
    <property type="protein sequence ID" value="GBM90197.1"/>
    <property type="molecule type" value="Genomic_DNA"/>
</dbReference>
<keyword evidence="2" id="KW-1185">Reference proteome</keyword>
<evidence type="ECO:0000313" key="2">
    <source>
        <dbReference type="Proteomes" id="UP000499080"/>
    </source>
</evidence>
<dbReference type="Proteomes" id="UP000499080">
    <property type="component" value="Unassembled WGS sequence"/>
</dbReference>
<organism evidence="1 2">
    <name type="scientific">Araneus ventricosus</name>
    <name type="common">Orbweaver spider</name>
    <name type="synonym">Epeira ventricosa</name>
    <dbReference type="NCBI Taxonomy" id="182803"/>
    <lineage>
        <taxon>Eukaryota</taxon>
        <taxon>Metazoa</taxon>
        <taxon>Ecdysozoa</taxon>
        <taxon>Arthropoda</taxon>
        <taxon>Chelicerata</taxon>
        <taxon>Arachnida</taxon>
        <taxon>Araneae</taxon>
        <taxon>Araneomorphae</taxon>
        <taxon>Entelegynae</taxon>
        <taxon>Araneoidea</taxon>
        <taxon>Araneidae</taxon>
        <taxon>Araneus</taxon>
    </lineage>
</organism>
<evidence type="ECO:0000313" key="1">
    <source>
        <dbReference type="EMBL" id="GBM90197.1"/>
    </source>
</evidence>
<comment type="caution">
    <text evidence="1">The sequence shown here is derived from an EMBL/GenBank/DDBJ whole genome shotgun (WGS) entry which is preliminary data.</text>
</comment>
<sequence length="94" mass="10923">MKKQIIAIHRYFNDTEIAQLMETPDCEVEDVFEHENHKSEESETSDYDDNIVTQTVHNVQHIQSNYQNINCSLDPPPRSGYLNSANFIKIKLQA</sequence>
<dbReference type="AlphaFoldDB" id="A0A4Y2JJT8"/>
<accession>A0A4Y2JJT8</accession>
<proteinExistence type="predicted"/>
<name>A0A4Y2JJT8_ARAVE</name>
<reference evidence="1 2" key="1">
    <citation type="journal article" date="2019" name="Sci. Rep.">
        <title>Orb-weaving spider Araneus ventricosus genome elucidates the spidroin gene catalogue.</title>
        <authorList>
            <person name="Kono N."/>
            <person name="Nakamura H."/>
            <person name="Ohtoshi R."/>
            <person name="Moran D.A.P."/>
            <person name="Shinohara A."/>
            <person name="Yoshida Y."/>
            <person name="Fujiwara M."/>
            <person name="Mori M."/>
            <person name="Tomita M."/>
            <person name="Arakawa K."/>
        </authorList>
    </citation>
    <scope>NUCLEOTIDE SEQUENCE [LARGE SCALE GENOMIC DNA]</scope>
</reference>
<gene>
    <name evidence="1" type="ORF">AVEN_82196_1</name>
</gene>